<dbReference type="EMBL" id="NVUU01000043">
    <property type="protein sequence ID" value="PCI94223.1"/>
    <property type="molecule type" value="Genomic_DNA"/>
</dbReference>
<dbReference type="PIRSF" id="PIRSF003113">
    <property type="entry name" value="BolA"/>
    <property type="match status" value="1"/>
</dbReference>
<dbReference type="Pfam" id="PF01722">
    <property type="entry name" value="BolA"/>
    <property type="match status" value="1"/>
</dbReference>
<evidence type="ECO:0000256" key="1">
    <source>
        <dbReference type="ARBA" id="ARBA00005578"/>
    </source>
</evidence>
<dbReference type="Gene3D" id="3.30.300.90">
    <property type="entry name" value="BolA-like"/>
    <property type="match status" value="1"/>
</dbReference>
<evidence type="ECO:0000313" key="3">
    <source>
        <dbReference type="EMBL" id="PCI94223.1"/>
    </source>
</evidence>
<dbReference type="SUPFAM" id="SSF82657">
    <property type="entry name" value="BolA-like"/>
    <property type="match status" value="1"/>
</dbReference>
<dbReference type="InterPro" id="IPR050961">
    <property type="entry name" value="BolA/IbaG_stress_morph_reg"/>
</dbReference>
<sequence>MIEDIKKIIEGTIDGSIAIVENPQGDDKHFEAIVISEKFEDKTLVMQHKMVMNALKEKFDTSLHALRLKTLTLKEYEVIQEELKCNEI</sequence>
<evidence type="ECO:0000256" key="2">
    <source>
        <dbReference type="RuleBase" id="RU003860"/>
    </source>
</evidence>
<dbReference type="Proteomes" id="UP000217838">
    <property type="component" value="Unassembled WGS sequence"/>
</dbReference>
<dbReference type="PANTHER" id="PTHR46229:SF2">
    <property type="entry name" value="BOLA-LIKE PROTEIN 1"/>
    <property type="match status" value="1"/>
</dbReference>
<comment type="caution">
    <text evidence="3">The sequence shown here is derived from an EMBL/GenBank/DDBJ whole genome shotgun (WGS) entry which is preliminary data.</text>
</comment>
<evidence type="ECO:0000313" key="4">
    <source>
        <dbReference type="Proteomes" id="UP000217838"/>
    </source>
</evidence>
<comment type="similarity">
    <text evidence="1 2">Belongs to the BolA/IbaG family.</text>
</comment>
<organism evidence="3 4">
    <name type="scientific">Aerophobetes bacterium</name>
    <dbReference type="NCBI Taxonomy" id="2030807"/>
    <lineage>
        <taxon>Bacteria</taxon>
        <taxon>Candidatus Aerophobota</taxon>
    </lineage>
</organism>
<protein>
    <submittedName>
        <fullName evidence="3">BolA family transcriptional regulator</fullName>
    </submittedName>
</protein>
<dbReference type="PANTHER" id="PTHR46229">
    <property type="entry name" value="BOLA TRANSCRIPTION REGULATOR"/>
    <property type="match status" value="1"/>
</dbReference>
<dbReference type="InterPro" id="IPR036065">
    <property type="entry name" value="BolA-like_sf"/>
</dbReference>
<dbReference type="InterPro" id="IPR002634">
    <property type="entry name" value="BolA"/>
</dbReference>
<name>A0A2A4YHE3_UNCAE</name>
<gene>
    <name evidence="3" type="ORF">COB11_04165</name>
</gene>
<proteinExistence type="inferred from homology"/>
<accession>A0A2A4YHE3</accession>
<dbReference type="AlphaFoldDB" id="A0A2A4YHE3"/>
<reference evidence="4" key="1">
    <citation type="submission" date="2017-08" db="EMBL/GenBank/DDBJ databases">
        <title>A dynamic microbial community with high functional redundancy inhabits the cold, oxic subseafloor aquifer.</title>
        <authorList>
            <person name="Tully B.J."/>
            <person name="Wheat C.G."/>
            <person name="Glazer B.T."/>
            <person name="Huber J.A."/>
        </authorList>
    </citation>
    <scope>NUCLEOTIDE SEQUENCE [LARGE SCALE GENOMIC DNA]</scope>
</reference>